<accession>A0A7M2WW22</accession>
<feature type="compositionally biased region" description="Polar residues" evidence="8">
    <location>
        <begin position="222"/>
        <end position="231"/>
    </location>
</feature>
<feature type="transmembrane region" description="Helical" evidence="9">
    <location>
        <begin position="7"/>
        <end position="24"/>
    </location>
</feature>
<feature type="transmembrane region" description="Helical" evidence="9">
    <location>
        <begin position="286"/>
        <end position="305"/>
    </location>
</feature>
<dbReference type="KEGG" id="hbs:IPV69_26790"/>
<evidence type="ECO:0000313" key="11">
    <source>
        <dbReference type="Proteomes" id="UP000593765"/>
    </source>
</evidence>
<comment type="similarity">
    <text evidence="7">Belongs to the GntP permease family.</text>
</comment>
<dbReference type="PIRSF" id="PIRSF002746">
    <property type="entry name" value="Gluconate_transporter"/>
    <property type="match status" value="1"/>
</dbReference>
<dbReference type="GO" id="GO:0015128">
    <property type="term" value="F:gluconate transmembrane transporter activity"/>
    <property type="evidence" value="ECO:0007669"/>
    <property type="project" value="InterPro"/>
</dbReference>
<keyword evidence="6 9" id="KW-0472">Membrane</keyword>
<evidence type="ECO:0000256" key="1">
    <source>
        <dbReference type="ARBA" id="ARBA00004651"/>
    </source>
</evidence>
<dbReference type="InterPro" id="IPR003474">
    <property type="entry name" value="Glcn_transporter"/>
</dbReference>
<proteinExistence type="inferred from homology"/>
<name>A0A7M2WW22_9BACT</name>
<evidence type="ECO:0000256" key="2">
    <source>
        <dbReference type="ARBA" id="ARBA00022448"/>
    </source>
</evidence>
<gene>
    <name evidence="10" type="ORF">IPV69_26790</name>
</gene>
<feature type="region of interest" description="Disordered" evidence="8">
    <location>
        <begin position="213"/>
        <end position="232"/>
    </location>
</feature>
<dbReference type="RefSeq" id="WP_206292806.1">
    <property type="nucleotide sequence ID" value="NZ_CP063458.1"/>
</dbReference>
<evidence type="ECO:0000256" key="6">
    <source>
        <dbReference type="ARBA" id="ARBA00023136"/>
    </source>
</evidence>
<dbReference type="Proteomes" id="UP000593765">
    <property type="component" value="Chromosome"/>
</dbReference>
<feature type="transmembrane region" description="Helical" evidence="9">
    <location>
        <begin position="180"/>
        <end position="200"/>
    </location>
</feature>
<comment type="subcellular location">
    <subcellularLocation>
        <location evidence="1">Cell membrane</location>
        <topology evidence="1">Multi-pass membrane protein</topology>
    </subcellularLocation>
</comment>
<reference evidence="10 11" key="1">
    <citation type="submission" date="2020-10" db="EMBL/GenBank/DDBJ databases">
        <title>Wide distribution of Phycisphaera-like planctomycetes from WD2101 soil group in peatlands and genome analysis of the first cultivated representative.</title>
        <authorList>
            <person name="Dedysh S.N."/>
            <person name="Beletsky A.V."/>
            <person name="Ivanova A."/>
            <person name="Kulichevskaya I.S."/>
            <person name="Suzina N.E."/>
            <person name="Philippov D.A."/>
            <person name="Rakitin A.L."/>
            <person name="Mardanov A.V."/>
            <person name="Ravin N.V."/>
        </authorList>
    </citation>
    <scope>NUCLEOTIDE SEQUENCE [LARGE SCALE GENOMIC DNA]</scope>
    <source>
        <strain evidence="10 11">M1803</strain>
    </source>
</reference>
<dbReference type="EMBL" id="CP063458">
    <property type="protein sequence ID" value="QOV89747.1"/>
    <property type="molecule type" value="Genomic_DNA"/>
</dbReference>
<organism evidence="10 11">
    <name type="scientific">Humisphaera borealis</name>
    <dbReference type="NCBI Taxonomy" id="2807512"/>
    <lineage>
        <taxon>Bacteria</taxon>
        <taxon>Pseudomonadati</taxon>
        <taxon>Planctomycetota</taxon>
        <taxon>Phycisphaerae</taxon>
        <taxon>Tepidisphaerales</taxon>
        <taxon>Tepidisphaeraceae</taxon>
        <taxon>Humisphaera</taxon>
    </lineage>
</organism>
<dbReference type="Pfam" id="PF02447">
    <property type="entry name" value="GntP_permease"/>
    <property type="match status" value="1"/>
</dbReference>
<evidence type="ECO:0000256" key="5">
    <source>
        <dbReference type="ARBA" id="ARBA00022989"/>
    </source>
</evidence>
<keyword evidence="4 9" id="KW-0812">Transmembrane</keyword>
<dbReference type="PANTHER" id="PTHR30354:SF22">
    <property type="entry name" value="HIGH-AFFINITY GLUCONATE TRANSPORTER"/>
    <property type="match status" value="1"/>
</dbReference>
<feature type="transmembrane region" description="Helical" evidence="9">
    <location>
        <begin position="399"/>
        <end position="416"/>
    </location>
</feature>
<evidence type="ECO:0000256" key="4">
    <source>
        <dbReference type="ARBA" id="ARBA00022692"/>
    </source>
</evidence>
<feature type="transmembrane region" description="Helical" evidence="9">
    <location>
        <begin position="60"/>
        <end position="82"/>
    </location>
</feature>
<feature type="transmembrane region" description="Helical" evidence="9">
    <location>
        <begin position="143"/>
        <end position="160"/>
    </location>
</feature>
<keyword evidence="11" id="KW-1185">Reference proteome</keyword>
<evidence type="ECO:0000313" key="10">
    <source>
        <dbReference type="EMBL" id="QOV89747.1"/>
    </source>
</evidence>
<dbReference type="NCBIfam" id="TIGR00791">
    <property type="entry name" value="gntP"/>
    <property type="match status" value="1"/>
</dbReference>
<feature type="transmembrane region" description="Helical" evidence="9">
    <location>
        <begin position="30"/>
        <end position="53"/>
    </location>
</feature>
<dbReference type="GO" id="GO:0005886">
    <property type="term" value="C:plasma membrane"/>
    <property type="evidence" value="ECO:0007669"/>
    <property type="project" value="UniProtKB-SubCell"/>
</dbReference>
<dbReference type="AlphaFoldDB" id="A0A7M2WW22"/>
<sequence length="461" mass="47261">MTEAQLALIAVAAAGIGVLVLLVTRLKFNAFAALLVAALLVGIGSGKPALVIVKAFQEGLGATLGGTAAVIALGAVLGRLLGESRGAEVLAERLTQTFGPQRIVWCLMTLALVVGLATWFTVGLLLILPILQTLARESKRPSGQLALPILACLSVMHGLMPPHPGPIVAIDALHARTGMVLLWGFVLGLPVCLLCGPVLARFVGRELDSPDGGAAVSPPVTAGTSAPQPARQQLPERLTRRPGFGLTLVSILLPVFLMLLATVAGLLPDTGSSWRASAEFIGHPTVALLIAVLFSMWSLGTRCGFGRGELLKFSEESIAAVAMAILVVGGGGGFARVLRDAGVADAVGSLAGSLHVPPLVYGWLVAAFIRVATGSATVAITAGSALLAPVLAANPGTNVELAVIALAFGSLFLSHLNDGGFWVVKECLGLSVRQTLRTWSVMETLVGVAGLGLTLLASVLI</sequence>
<keyword evidence="5 9" id="KW-1133">Transmembrane helix</keyword>
<feature type="transmembrane region" description="Helical" evidence="9">
    <location>
        <begin position="102"/>
        <end position="131"/>
    </location>
</feature>
<feature type="transmembrane region" description="Helical" evidence="9">
    <location>
        <begin position="358"/>
        <end position="387"/>
    </location>
</feature>
<feature type="transmembrane region" description="Helical" evidence="9">
    <location>
        <begin position="244"/>
        <end position="266"/>
    </location>
</feature>
<keyword evidence="2" id="KW-0813">Transport</keyword>
<keyword evidence="3" id="KW-1003">Cell membrane</keyword>
<feature type="transmembrane region" description="Helical" evidence="9">
    <location>
        <begin position="317"/>
        <end position="338"/>
    </location>
</feature>
<evidence type="ECO:0000256" key="3">
    <source>
        <dbReference type="ARBA" id="ARBA00022475"/>
    </source>
</evidence>
<dbReference type="PANTHER" id="PTHR30354">
    <property type="entry name" value="GNT FAMILY GLUCONATE TRANSPORTER"/>
    <property type="match status" value="1"/>
</dbReference>
<evidence type="ECO:0000256" key="7">
    <source>
        <dbReference type="ARBA" id="ARBA00049663"/>
    </source>
</evidence>
<evidence type="ECO:0000256" key="8">
    <source>
        <dbReference type="SAM" id="MobiDB-lite"/>
    </source>
</evidence>
<evidence type="ECO:0000256" key="9">
    <source>
        <dbReference type="SAM" id="Phobius"/>
    </source>
</evidence>
<feature type="transmembrane region" description="Helical" evidence="9">
    <location>
        <begin position="436"/>
        <end position="460"/>
    </location>
</feature>
<protein>
    <submittedName>
        <fullName evidence="10">Permease DsdX</fullName>
    </submittedName>
</protein>